<accession>A0AAN9R9U9</accession>
<name>A0AAN9R9U9_PHACN</name>
<evidence type="ECO:0000313" key="1">
    <source>
        <dbReference type="EMBL" id="KAK7367730.1"/>
    </source>
</evidence>
<reference evidence="1 2" key="1">
    <citation type="submission" date="2024-01" db="EMBL/GenBank/DDBJ databases">
        <title>The genomes of 5 underutilized Papilionoideae crops provide insights into root nodulation and disease resistanc.</title>
        <authorList>
            <person name="Jiang F."/>
        </authorList>
    </citation>
    <scope>NUCLEOTIDE SEQUENCE [LARGE SCALE GENOMIC DNA]</scope>
    <source>
        <strain evidence="1">JINMINGXINNONG_FW02</strain>
        <tissue evidence="1">Leaves</tissue>
    </source>
</reference>
<dbReference type="EMBL" id="JAYMYR010000004">
    <property type="protein sequence ID" value="KAK7367730.1"/>
    <property type="molecule type" value="Genomic_DNA"/>
</dbReference>
<comment type="caution">
    <text evidence="1">The sequence shown here is derived from an EMBL/GenBank/DDBJ whole genome shotgun (WGS) entry which is preliminary data.</text>
</comment>
<protein>
    <submittedName>
        <fullName evidence="1">Uncharacterized protein</fullName>
    </submittedName>
</protein>
<sequence length="72" mass="8761">MERGVWGTDGYKVQNQIMQNFSHRDRFWSSDSSTLSLRFLQYILVTQKKYFKFLSAIKVQQYICLDFRKDRI</sequence>
<evidence type="ECO:0000313" key="2">
    <source>
        <dbReference type="Proteomes" id="UP001374584"/>
    </source>
</evidence>
<keyword evidence="2" id="KW-1185">Reference proteome</keyword>
<gene>
    <name evidence="1" type="ORF">VNO80_09748</name>
</gene>
<dbReference type="AlphaFoldDB" id="A0AAN9R9U9"/>
<dbReference type="Proteomes" id="UP001374584">
    <property type="component" value="Unassembled WGS sequence"/>
</dbReference>
<organism evidence="1 2">
    <name type="scientific">Phaseolus coccineus</name>
    <name type="common">Scarlet runner bean</name>
    <name type="synonym">Phaseolus multiflorus</name>
    <dbReference type="NCBI Taxonomy" id="3886"/>
    <lineage>
        <taxon>Eukaryota</taxon>
        <taxon>Viridiplantae</taxon>
        <taxon>Streptophyta</taxon>
        <taxon>Embryophyta</taxon>
        <taxon>Tracheophyta</taxon>
        <taxon>Spermatophyta</taxon>
        <taxon>Magnoliopsida</taxon>
        <taxon>eudicotyledons</taxon>
        <taxon>Gunneridae</taxon>
        <taxon>Pentapetalae</taxon>
        <taxon>rosids</taxon>
        <taxon>fabids</taxon>
        <taxon>Fabales</taxon>
        <taxon>Fabaceae</taxon>
        <taxon>Papilionoideae</taxon>
        <taxon>50 kb inversion clade</taxon>
        <taxon>NPAAA clade</taxon>
        <taxon>indigoferoid/millettioid clade</taxon>
        <taxon>Phaseoleae</taxon>
        <taxon>Phaseolus</taxon>
    </lineage>
</organism>
<proteinExistence type="predicted"/>